<keyword evidence="3" id="KW-0812">Transmembrane</keyword>
<evidence type="ECO:0000256" key="3">
    <source>
        <dbReference type="SAM" id="Phobius"/>
    </source>
</evidence>
<dbReference type="InterPro" id="IPR029787">
    <property type="entry name" value="Nucleotide_cyclase"/>
</dbReference>
<dbReference type="PANTHER" id="PTHR45138:SF9">
    <property type="entry name" value="DIGUANYLATE CYCLASE DGCM-RELATED"/>
    <property type="match status" value="1"/>
</dbReference>
<dbReference type="Pfam" id="PF17158">
    <property type="entry name" value="MASE4"/>
    <property type="match status" value="1"/>
</dbReference>
<feature type="transmembrane region" description="Helical" evidence="3">
    <location>
        <begin position="255"/>
        <end position="273"/>
    </location>
</feature>
<dbReference type="EC" id="2.7.7.65" evidence="1"/>
<dbReference type="Pfam" id="PF00990">
    <property type="entry name" value="GGDEF"/>
    <property type="match status" value="1"/>
</dbReference>
<feature type="transmembrane region" description="Helical" evidence="3">
    <location>
        <begin position="44"/>
        <end position="64"/>
    </location>
</feature>
<organism evidence="5 6">
    <name type="scientific">Crenobacter oryzisoli</name>
    <dbReference type="NCBI Taxonomy" id="3056844"/>
    <lineage>
        <taxon>Bacteria</taxon>
        <taxon>Pseudomonadati</taxon>
        <taxon>Pseudomonadota</taxon>
        <taxon>Betaproteobacteria</taxon>
        <taxon>Neisseriales</taxon>
        <taxon>Neisseriaceae</taxon>
        <taxon>Crenobacter</taxon>
    </lineage>
</organism>
<keyword evidence="3" id="KW-1133">Transmembrane helix</keyword>
<keyword evidence="6" id="KW-1185">Reference proteome</keyword>
<name>A0ABT7XN74_9NEIS</name>
<dbReference type="Proteomes" id="UP001168540">
    <property type="component" value="Unassembled WGS sequence"/>
</dbReference>
<dbReference type="InterPro" id="IPR033424">
    <property type="entry name" value="MASE4"/>
</dbReference>
<dbReference type="RefSeq" id="WP_289829838.1">
    <property type="nucleotide sequence ID" value="NZ_JAUEDK010000015.1"/>
</dbReference>
<dbReference type="SUPFAM" id="SSF55073">
    <property type="entry name" value="Nucleotide cyclase"/>
    <property type="match status" value="1"/>
</dbReference>
<comment type="caution">
    <text evidence="5">The sequence shown here is derived from an EMBL/GenBank/DDBJ whole genome shotgun (WGS) entry which is preliminary data.</text>
</comment>
<comment type="catalytic activity">
    <reaction evidence="2">
        <text>2 GTP = 3',3'-c-di-GMP + 2 diphosphate</text>
        <dbReference type="Rhea" id="RHEA:24898"/>
        <dbReference type="ChEBI" id="CHEBI:33019"/>
        <dbReference type="ChEBI" id="CHEBI:37565"/>
        <dbReference type="ChEBI" id="CHEBI:58805"/>
        <dbReference type="EC" id="2.7.7.65"/>
    </reaction>
</comment>
<feature type="transmembrane region" description="Helical" evidence="3">
    <location>
        <begin position="12"/>
        <end position="32"/>
    </location>
</feature>
<feature type="transmembrane region" description="Helical" evidence="3">
    <location>
        <begin position="221"/>
        <end position="243"/>
    </location>
</feature>
<proteinExistence type="predicted"/>
<feature type="domain" description="GGDEF" evidence="4">
    <location>
        <begin position="320"/>
        <end position="455"/>
    </location>
</feature>
<feature type="transmembrane region" description="Helical" evidence="3">
    <location>
        <begin position="115"/>
        <end position="136"/>
    </location>
</feature>
<reference evidence="5" key="1">
    <citation type="submission" date="2023-06" db="EMBL/GenBank/DDBJ databases">
        <authorList>
            <person name="Zhang S."/>
        </authorList>
    </citation>
    <scope>NUCLEOTIDE SEQUENCE</scope>
    <source>
        <strain evidence="5">SG2303</strain>
    </source>
</reference>
<evidence type="ECO:0000313" key="5">
    <source>
        <dbReference type="EMBL" id="MDN0075240.1"/>
    </source>
</evidence>
<evidence type="ECO:0000256" key="2">
    <source>
        <dbReference type="ARBA" id="ARBA00034247"/>
    </source>
</evidence>
<feature type="transmembrane region" description="Helical" evidence="3">
    <location>
        <begin position="76"/>
        <end position="95"/>
    </location>
</feature>
<evidence type="ECO:0000259" key="4">
    <source>
        <dbReference type="PROSITE" id="PS50887"/>
    </source>
</evidence>
<dbReference type="InterPro" id="IPR043128">
    <property type="entry name" value="Rev_trsase/Diguanyl_cyclase"/>
</dbReference>
<protein>
    <recommendedName>
        <fullName evidence="1">diguanylate cyclase</fullName>
        <ecNumber evidence="1">2.7.7.65</ecNumber>
    </recommendedName>
</protein>
<dbReference type="CDD" id="cd01949">
    <property type="entry name" value="GGDEF"/>
    <property type="match status" value="1"/>
</dbReference>
<keyword evidence="3" id="KW-0472">Membrane</keyword>
<accession>A0ABT7XN74</accession>
<sequence length="460" mass="50718">MQDGFTAAPTRLSRLTAGSVATLMTIAAAAIFPYASAQAPKVPVLFPVFATALAVNNSIIAYLITLQFYLTRRTTVGLLGSAFGYSALMAAMQVATSPGVFSEVGYLGSRSHVGVWMWITRLCGFPLLIVLAMLLLKLSPNHTVPKRHLNWALGGFVFGPAVVTLALDRFLFIEGTRLPLLISPSGSYATLAYGGVGFMMVMAWVAALTSILWVTRLRHSFYGWLALGSYSYILYLLVNFAGAARFTVGWYTSRFFELSAAAIILGALLYEVLKMQQRLRSSYLHAYEESIRDGLTGLFSRRYFDTALSREVASQRRHGRPFSLLMVDIDFFKQYNDRHGHLAGDRCIRKIARCLASQLREGDVVARFGGEEFVAILPNTDEDTALKIAERFRCAVMALQLARDRNDKGNVTVSAGLYTCRSEAAMTPEQMLAQADAALYRAKHAGRNRVFTSRADMVVA</sequence>
<dbReference type="InterPro" id="IPR000160">
    <property type="entry name" value="GGDEF_dom"/>
</dbReference>
<dbReference type="PANTHER" id="PTHR45138">
    <property type="entry name" value="REGULATORY COMPONENTS OF SENSORY TRANSDUCTION SYSTEM"/>
    <property type="match status" value="1"/>
</dbReference>
<dbReference type="Gene3D" id="3.30.70.270">
    <property type="match status" value="1"/>
</dbReference>
<dbReference type="EMBL" id="JAUEDK010000015">
    <property type="protein sequence ID" value="MDN0075240.1"/>
    <property type="molecule type" value="Genomic_DNA"/>
</dbReference>
<feature type="transmembrane region" description="Helical" evidence="3">
    <location>
        <begin position="148"/>
        <end position="171"/>
    </location>
</feature>
<dbReference type="SMART" id="SM00267">
    <property type="entry name" value="GGDEF"/>
    <property type="match status" value="1"/>
</dbReference>
<dbReference type="InterPro" id="IPR050469">
    <property type="entry name" value="Diguanylate_Cyclase"/>
</dbReference>
<feature type="transmembrane region" description="Helical" evidence="3">
    <location>
        <begin position="191"/>
        <end position="214"/>
    </location>
</feature>
<dbReference type="NCBIfam" id="TIGR00254">
    <property type="entry name" value="GGDEF"/>
    <property type="match status" value="1"/>
</dbReference>
<dbReference type="PROSITE" id="PS50887">
    <property type="entry name" value="GGDEF"/>
    <property type="match status" value="1"/>
</dbReference>
<gene>
    <name evidence="5" type="ORF">QU481_10095</name>
</gene>
<evidence type="ECO:0000256" key="1">
    <source>
        <dbReference type="ARBA" id="ARBA00012528"/>
    </source>
</evidence>
<evidence type="ECO:0000313" key="6">
    <source>
        <dbReference type="Proteomes" id="UP001168540"/>
    </source>
</evidence>